<dbReference type="EMBL" id="JAPQKQ010000005">
    <property type="protein sequence ID" value="KAJ5196961.1"/>
    <property type="molecule type" value="Genomic_DNA"/>
</dbReference>
<accession>A0A9W9MBH7</accession>
<reference evidence="1" key="2">
    <citation type="journal article" date="2023" name="IMA Fungus">
        <title>Comparative genomic study of the Penicillium genus elucidates a diverse pangenome and 15 lateral gene transfer events.</title>
        <authorList>
            <person name="Petersen C."/>
            <person name="Sorensen T."/>
            <person name="Nielsen M.R."/>
            <person name="Sondergaard T.E."/>
            <person name="Sorensen J.L."/>
            <person name="Fitzpatrick D.A."/>
            <person name="Frisvad J.C."/>
            <person name="Nielsen K.L."/>
        </authorList>
    </citation>
    <scope>NUCLEOTIDE SEQUENCE</scope>
    <source>
        <strain evidence="1">IBT 20477</strain>
    </source>
</reference>
<keyword evidence="2" id="KW-1185">Reference proteome</keyword>
<protein>
    <submittedName>
        <fullName evidence="1">Uncharacterized protein</fullName>
    </submittedName>
</protein>
<reference evidence="1" key="1">
    <citation type="submission" date="2022-11" db="EMBL/GenBank/DDBJ databases">
        <authorList>
            <person name="Petersen C."/>
        </authorList>
    </citation>
    <scope>NUCLEOTIDE SEQUENCE</scope>
    <source>
        <strain evidence="1">IBT 20477</strain>
    </source>
</reference>
<dbReference type="AlphaFoldDB" id="A0A9W9MBH7"/>
<name>A0A9W9MBH7_9EURO</name>
<organism evidence="1 2">
    <name type="scientific">Penicillium cf. viridicatum</name>
    <dbReference type="NCBI Taxonomy" id="2972119"/>
    <lineage>
        <taxon>Eukaryota</taxon>
        <taxon>Fungi</taxon>
        <taxon>Dikarya</taxon>
        <taxon>Ascomycota</taxon>
        <taxon>Pezizomycotina</taxon>
        <taxon>Eurotiomycetes</taxon>
        <taxon>Eurotiomycetidae</taxon>
        <taxon>Eurotiales</taxon>
        <taxon>Aspergillaceae</taxon>
        <taxon>Penicillium</taxon>
    </lineage>
</organism>
<sequence>MDLAWDQRDSMRLSPLPSVQDIMDRAAKKYPPEVAPILENLRKEDRFNFDRAHDPDDLASELERVDDAHLRAARVQGPFKYFTLADLKTKETGGE</sequence>
<comment type="caution">
    <text evidence="1">The sequence shown here is derived from an EMBL/GenBank/DDBJ whole genome shotgun (WGS) entry which is preliminary data.</text>
</comment>
<proteinExistence type="predicted"/>
<evidence type="ECO:0000313" key="2">
    <source>
        <dbReference type="Proteomes" id="UP001150942"/>
    </source>
</evidence>
<evidence type="ECO:0000313" key="1">
    <source>
        <dbReference type="EMBL" id="KAJ5196961.1"/>
    </source>
</evidence>
<dbReference type="Proteomes" id="UP001150942">
    <property type="component" value="Unassembled WGS sequence"/>
</dbReference>
<gene>
    <name evidence="1" type="ORF">N7449_007440</name>
</gene>